<keyword evidence="2" id="KW-1185">Reference proteome</keyword>
<evidence type="ECO:0000313" key="2">
    <source>
        <dbReference type="Proteomes" id="UP000631114"/>
    </source>
</evidence>
<proteinExistence type="predicted"/>
<evidence type="ECO:0008006" key="3">
    <source>
        <dbReference type="Google" id="ProtNLM"/>
    </source>
</evidence>
<dbReference type="InterPro" id="IPR012677">
    <property type="entry name" value="Nucleotide-bd_a/b_plait_sf"/>
</dbReference>
<dbReference type="AlphaFoldDB" id="A0A835IJL8"/>
<protein>
    <recommendedName>
        <fullName evidence="3">RRM domain-containing protein</fullName>
    </recommendedName>
</protein>
<dbReference type="SUPFAM" id="SSF54928">
    <property type="entry name" value="RNA-binding domain, RBD"/>
    <property type="match status" value="1"/>
</dbReference>
<dbReference type="Gene3D" id="3.30.70.330">
    <property type="match status" value="1"/>
</dbReference>
<dbReference type="GO" id="GO:0003676">
    <property type="term" value="F:nucleic acid binding"/>
    <property type="evidence" value="ECO:0007669"/>
    <property type="project" value="InterPro"/>
</dbReference>
<sequence>MLRVRMMKGKYSQENKGYVFVTFRTKDLGVKVIEDLNNTEFQFVVHDKAPSLGDPKHKVAGIDWNFNSWGGGDDGCYGEWSLDFLVSCHKEGWQ</sequence>
<name>A0A835IJL8_9MAGN</name>
<organism evidence="1 2">
    <name type="scientific">Coptis chinensis</name>
    <dbReference type="NCBI Taxonomy" id="261450"/>
    <lineage>
        <taxon>Eukaryota</taxon>
        <taxon>Viridiplantae</taxon>
        <taxon>Streptophyta</taxon>
        <taxon>Embryophyta</taxon>
        <taxon>Tracheophyta</taxon>
        <taxon>Spermatophyta</taxon>
        <taxon>Magnoliopsida</taxon>
        <taxon>Ranunculales</taxon>
        <taxon>Ranunculaceae</taxon>
        <taxon>Coptidoideae</taxon>
        <taxon>Coptis</taxon>
    </lineage>
</organism>
<dbReference type="OrthoDB" id="10523133at2759"/>
<dbReference type="Proteomes" id="UP000631114">
    <property type="component" value="Unassembled WGS sequence"/>
</dbReference>
<reference evidence="1 2" key="1">
    <citation type="submission" date="2020-10" db="EMBL/GenBank/DDBJ databases">
        <title>The Coptis chinensis genome and diversification of protoberbering-type alkaloids.</title>
        <authorList>
            <person name="Wang B."/>
            <person name="Shu S."/>
            <person name="Song C."/>
            <person name="Liu Y."/>
        </authorList>
    </citation>
    <scope>NUCLEOTIDE SEQUENCE [LARGE SCALE GENOMIC DNA]</scope>
    <source>
        <strain evidence="1">HL-2020</strain>
        <tissue evidence="1">Leaf</tissue>
    </source>
</reference>
<dbReference type="CDD" id="cd00590">
    <property type="entry name" value="RRM_SF"/>
    <property type="match status" value="1"/>
</dbReference>
<comment type="caution">
    <text evidence="1">The sequence shown here is derived from an EMBL/GenBank/DDBJ whole genome shotgun (WGS) entry which is preliminary data.</text>
</comment>
<evidence type="ECO:0000313" key="1">
    <source>
        <dbReference type="EMBL" id="KAF9617667.1"/>
    </source>
</evidence>
<gene>
    <name evidence="1" type="ORF">IFM89_037810</name>
</gene>
<dbReference type="EMBL" id="JADFTS010000003">
    <property type="protein sequence ID" value="KAF9617667.1"/>
    <property type="molecule type" value="Genomic_DNA"/>
</dbReference>
<dbReference type="InterPro" id="IPR035979">
    <property type="entry name" value="RBD_domain_sf"/>
</dbReference>
<accession>A0A835IJL8</accession>